<dbReference type="SUPFAM" id="SSF49313">
    <property type="entry name" value="Cadherin-like"/>
    <property type="match status" value="2"/>
</dbReference>
<dbReference type="Pfam" id="PF07691">
    <property type="entry name" value="PA14"/>
    <property type="match status" value="2"/>
</dbReference>
<proteinExistence type="predicted"/>
<dbReference type="EMBL" id="FSRA01000001">
    <property type="protein sequence ID" value="SIN81788.1"/>
    <property type="molecule type" value="Genomic_DNA"/>
</dbReference>
<dbReference type="OrthoDB" id="9803616at2"/>
<feature type="domain" description="Fibronectin type-III" evidence="3">
    <location>
        <begin position="548"/>
        <end position="636"/>
    </location>
</feature>
<dbReference type="Gene3D" id="2.60.120.380">
    <property type="match status" value="1"/>
</dbReference>
<reference evidence="5 6" key="1">
    <citation type="submission" date="2016-11" db="EMBL/GenBank/DDBJ databases">
        <authorList>
            <person name="Jaros S."/>
            <person name="Januszkiewicz K."/>
            <person name="Wedrychowicz H."/>
        </authorList>
    </citation>
    <scope>NUCLEOTIDE SEQUENCE [LARGE SCALE GENOMIC DNA]</scope>
    <source>
        <strain evidence="5 6">DSM 24787</strain>
    </source>
</reference>
<feature type="domain" description="Fibronectin type-III" evidence="3">
    <location>
        <begin position="449"/>
        <end position="542"/>
    </location>
</feature>
<dbReference type="CDD" id="cd00063">
    <property type="entry name" value="FN3"/>
    <property type="match status" value="6"/>
</dbReference>
<feature type="chain" id="PRO_5012794356" evidence="2">
    <location>
        <begin position="22"/>
        <end position="2264"/>
    </location>
</feature>
<feature type="signal peptide" evidence="2">
    <location>
        <begin position="1"/>
        <end position="21"/>
    </location>
</feature>
<dbReference type="PROSITE" id="PS51820">
    <property type="entry name" value="PA14"/>
    <property type="match status" value="2"/>
</dbReference>
<keyword evidence="6" id="KW-1185">Reference proteome</keyword>
<dbReference type="Gene3D" id="3.40.50.1820">
    <property type="entry name" value="alpha/beta hydrolase"/>
    <property type="match status" value="1"/>
</dbReference>
<evidence type="ECO:0000313" key="5">
    <source>
        <dbReference type="EMBL" id="SIN81788.1"/>
    </source>
</evidence>
<feature type="domain" description="Fibronectin type-III" evidence="3">
    <location>
        <begin position="1874"/>
        <end position="1964"/>
    </location>
</feature>
<feature type="domain" description="Fibronectin type-III" evidence="3">
    <location>
        <begin position="1505"/>
        <end position="1600"/>
    </location>
</feature>
<feature type="domain" description="Fibronectin type-III" evidence="3">
    <location>
        <begin position="1037"/>
        <end position="1130"/>
    </location>
</feature>
<dbReference type="Pfam" id="PF00041">
    <property type="entry name" value="fn3"/>
    <property type="match status" value="4"/>
</dbReference>
<dbReference type="InterPro" id="IPR037524">
    <property type="entry name" value="PA14/GLEYA"/>
</dbReference>
<dbReference type="InterPro" id="IPR013783">
    <property type="entry name" value="Ig-like_fold"/>
</dbReference>
<dbReference type="SMART" id="SM00060">
    <property type="entry name" value="FN3"/>
    <property type="match status" value="6"/>
</dbReference>
<feature type="domain" description="PA14" evidence="4">
    <location>
        <begin position="632"/>
        <end position="779"/>
    </location>
</feature>
<dbReference type="InterPro" id="IPR003961">
    <property type="entry name" value="FN3_dom"/>
</dbReference>
<dbReference type="RefSeq" id="WP_074238702.1">
    <property type="nucleotide sequence ID" value="NZ_FSRA01000001.1"/>
</dbReference>
<evidence type="ECO:0000259" key="3">
    <source>
        <dbReference type="PROSITE" id="PS50853"/>
    </source>
</evidence>
<dbReference type="Proteomes" id="UP000185003">
    <property type="component" value="Unassembled WGS sequence"/>
</dbReference>
<dbReference type="PROSITE" id="PS50853">
    <property type="entry name" value="FN3"/>
    <property type="match status" value="6"/>
</dbReference>
<feature type="domain" description="PA14" evidence="4">
    <location>
        <begin position="874"/>
        <end position="1018"/>
    </location>
</feature>
<dbReference type="GO" id="GO:0098609">
    <property type="term" value="P:cell-cell adhesion"/>
    <property type="evidence" value="ECO:0007669"/>
    <property type="project" value="TreeGrafter"/>
</dbReference>
<dbReference type="SUPFAM" id="SSF49265">
    <property type="entry name" value="Fibronectin type III"/>
    <property type="match status" value="3"/>
</dbReference>
<dbReference type="PANTHER" id="PTHR44170:SF6">
    <property type="entry name" value="CONTACTIN"/>
    <property type="match status" value="1"/>
</dbReference>
<dbReference type="SUPFAM" id="SSF56988">
    <property type="entry name" value="Anthrax protective antigen"/>
    <property type="match status" value="2"/>
</dbReference>
<accession>A0A1N6EFE9</accession>
<dbReference type="Pfam" id="PF17963">
    <property type="entry name" value="Big_9"/>
    <property type="match status" value="1"/>
</dbReference>
<dbReference type="SMART" id="SM00758">
    <property type="entry name" value="PA14"/>
    <property type="match status" value="2"/>
</dbReference>
<dbReference type="PANTHER" id="PTHR44170">
    <property type="entry name" value="PROTEIN SIDEKICK"/>
    <property type="match status" value="1"/>
</dbReference>
<dbReference type="InterPro" id="IPR036116">
    <property type="entry name" value="FN3_sf"/>
</dbReference>
<dbReference type="InterPro" id="IPR011658">
    <property type="entry name" value="PA14_dom"/>
</dbReference>
<dbReference type="InterPro" id="IPR006644">
    <property type="entry name" value="Cadg"/>
</dbReference>
<sequence>MKQFYYLLFMVFLLGAFPASAQVLDPNDPVVTYNPSAPPTEPQWGSVGKWVRTVRVSWTSTSYKAYIYKGLAFRLKFPKNYDASGNKKYPVLIFFHGLGEKGTIYDNEYQLLHGGQTAMNAVDNGKFDGFLLYPQNQSGYYGATQYDLINELITNFFVPQINVDINRITAHGLSAGGTATWDFLLRLPKQVAGAGPISAAAAATANSINVFKFTPIWWFQGNDDTNPPKSVAQGVYDQAIAQGANMKLSIYPGGHGIWDQAWAEADFFGFMQRANKVNPWPLTGRTEFCPGDPVNLTLGLTAGYDGYEWRKDGVVIPGANSNTLVINSLGTYDARIKRGTDWSYWSPIPVVVKTKGATVPPTIAVSGLMSKVLPAPDGLNKVTLSVPATYATYLWKKTTDGTTLGTAASYDATTPGLYTVKVQEQFGCSSDFSTPFEVINANGPNKPDAATGLTATDLSKTSIQLNWVDKPNPAYNETGYEVYRSNTPGGPYTLLAITAPNVVTYTSTGLIANTTYYYIVRAVNNTAASANSNEASAKTQVDNVPPTAPGNLIVTASSQNQISLKWDAATDDVGVVKYDIYVNGLKSYTVNSDKLTYDVLNLSAGQLYTFTVKARDIAGNLSPASNQASGYATLKGLKYKLYQGDWNNLPNFATLTPVKTGIQPQVDITTIGAPEDYFGVLWEGFIKIPVAGNYTFETYSDDGSKLYIGPYSHTATALVNNDALQGPTYKTGTRNFATAGIYPIAITYFEKNGGQEMKVYWKNTANGVGSTRQLIPAEFFVEAELPAANIAAPTNIIASPAAYNKINLTWTDNSNNETGFEIYRSTSRTGTYSIVKTVGANVTTASDSALNPLTTYYYKVKAINDMGNSGFHSLADGGLAYDYYEPATVTVLPNFASLTPVRSGTISTVSLSISPAPRADRYAIKYAGYITIPTTGSYTFYTRSNDGSRLYIGGFTAADIVVENDGTRSSASEKSGTKTLNAGTYPIYVTFFENTGSAELSASWQGPGISKQAIPAARFLDSRNQATTQALPTIPVAASNLVATAASPTKINLTWNDNANNETSYQVWRSITDNTNFTLLATLPANATAQGSYTDSLLFPNTTYYYKVRARNDGGIGNYSPEAFTSTLNSVPVVSPIASRSMRFGTQLSIPVTYADADGETVTLTAENLPAFGTLTDNGNGTATLVFNPSGTDLGDFAGIVIKATDGHSGVGTQTFTLSVNDNYPPVLSAIANITMNENASQSIALSAADQNATDVITWSATGLPSFATLTPNGNTAQLQLNTTILDAGTYPVTITINDGRNGIDSKTFNIVVNDVNPSRVVYVNFNDGSANSASGGYWNNTNKPPLQNDVHANLKDTTLTATGISLTIMTRWQDVGGYNNSGAVTNNNSGVYPDNVMRSAYFSNSGVTQTVKISGLTGGSDYKYNFTFFGSRGGVTDNRTSIYTINGASVALNAASNTTNTVSLTNVIPDANGEVLLNLTAAPGSSFSYLNAMVIQASYEPAIAPSKPTNITAESVSAGVKVGWKDVAFNETAYEVYRGTTLAGPFTKLTTPANNANTSSFIDETTLAGTQYYFTVRAINGYGASAYSDTVGVVTTNKNPSLNAISNINMKADSVINLALAATDDPQDVITLSATGLPAFAVLTDNGNGNGVLAITPNNSHVGTYNNISVTASDDKGGSTTRTFSITVQDKTLSSVFVNFNEVNPAPAPWNNLTRYPSAGTSLSNLLSQDGSGTGFTLTLVDQLSGTNTLGATTGSNTGVYPDVVMQTAWFEQSDVAKRFRISGLPLNKKYNLVFFGSRGDVTDNRNTEYTVGAQTVTLNAAGNKTNVVKINGLSPAANGEIEFSIKRAAGSSYAYLNALVIQSYEDNGIPLAPSNLKATGKSRTKITLNWFDNASTETAYEVYRSASENGTYSLIATLGANVTTYDDNTATAGSSLFYKVRAKAGAINSEYSNIAKGSTYSYSTYINVNRDLPAGAPWNNTNNAPFAGDNYGPFLNDQGNNSGLSFTIEQNFSGDNSLGVITGNNSGVYPDNVISSSWWCDFGVTGKLRIKGLNQSQNYTFVFFGSRTSDGNRTSNYTINGKYVSLNASFNSTQTVQLENVKPDENGEVVVEVSPGTGSPYAYLGSMVIHGYAATGGEPTGADVPGFTLRTVQTTGNVNNAVAKAAPEETPEKLVIERAYPNPFASNLYVTINNYGSTKRLFSRIYDMSGKLLLSNVLGDFGNGRYNTRIDVTNLQYLPAGIYLLQVVDEKNQGKSIKIIKQ</sequence>
<dbReference type="Gene3D" id="2.60.40.10">
    <property type="entry name" value="Immunoglobulins"/>
    <property type="match status" value="9"/>
</dbReference>
<evidence type="ECO:0000259" key="4">
    <source>
        <dbReference type="PROSITE" id="PS51820"/>
    </source>
</evidence>
<dbReference type="InterPro" id="IPR029058">
    <property type="entry name" value="AB_hydrolase_fold"/>
</dbReference>
<dbReference type="InterPro" id="IPR026444">
    <property type="entry name" value="Secre_tail"/>
</dbReference>
<evidence type="ECO:0000256" key="2">
    <source>
        <dbReference type="SAM" id="SignalP"/>
    </source>
</evidence>
<dbReference type="GO" id="GO:0005509">
    <property type="term" value="F:calcium ion binding"/>
    <property type="evidence" value="ECO:0007669"/>
    <property type="project" value="InterPro"/>
</dbReference>
<keyword evidence="2" id="KW-0732">Signal</keyword>
<feature type="domain" description="Fibronectin type-III" evidence="3">
    <location>
        <begin position="792"/>
        <end position="894"/>
    </location>
</feature>
<dbReference type="SMART" id="SM00736">
    <property type="entry name" value="CADG"/>
    <property type="match status" value="2"/>
</dbReference>
<keyword evidence="1" id="KW-1015">Disulfide bond</keyword>
<protein>
    <submittedName>
        <fullName evidence="5">Fibronectin type III domain-containing protein</fullName>
    </submittedName>
</protein>
<dbReference type="NCBIfam" id="TIGR04183">
    <property type="entry name" value="Por_Secre_tail"/>
    <property type="match status" value="1"/>
</dbReference>
<evidence type="ECO:0000256" key="1">
    <source>
        <dbReference type="ARBA" id="ARBA00023157"/>
    </source>
</evidence>
<gene>
    <name evidence="5" type="ORF">SAMN04488055_1564</name>
</gene>
<evidence type="ECO:0000313" key="6">
    <source>
        <dbReference type="Proteomes" id="UP000185003"/>
    </source>
</evidence>
<dbReference type="SUPFAM" id="SSF53474">
    <property type="entry name" value="alpha/beta-Hydrolases"/>
    <property type="match status" value="1"/>
</dbReference>
<dbReference type="Pfam" id="PF18962">
    <property type="entry name" value="Por_Secre_tail"/>
    <property type="match status" value="1"/>
</dbReference>
<dbReference type="GO" id="GO:0016020">
    <property type="term" value="C:membrane"/>
    <property type="evidence" value="ECO:0007669"/>
    <property type="project" value="UniProtKB-SubCell"/>
</dbReference>
<dbReference type="InterPro" id="IPR015919">
    <property type="entry name" value="Cadherin-like_sf"/>
</dbReference>
<dbReference type="STRING" id="536979.SAMN04488055_1564"/>
<name>A0A1N6EFE9_9BACT</name>
<organism evidence="5 6">
    <name type="scientific">Chitinophaga niabensis</name>
    <dbReference type="NCBI Taxonomy" id="536979"/>
    <lineage>
        <taxon>Bacteria</taxon>
        <taxon>Pseudomonadati</taxon>
        <taxon>Bacteroidota</taxon>
        <taxon>Chitinophagia</taxon>
        <taxon>Chitinophagales</taxon>
        <taxon>Chitinophagaceae</taxon>
        <taxon>Chitinophaga</taxon>
    </lineage>
</organism>